<dbReference type="EMBL" id="KV012855">
    <property type="protein sequence ID" value="KZV24200.1"/>
    <property type="molecule type" value="Genomic_DNA"/>
</dbReference>
<proteinExistence type="predicted"/>
<dbReference type="Proteomes" id="UP000250235">
    <property type="component" value="Unassembled WGS sequence"/>
</dbReference>
<evidence type="ECO:0000313" key="2">
    <source>
        <dbReference type="EMBL" id="KZV24200.1"/>
    </source>
</evidence>
<feature type="compositionally biased region" description="Low complexity" evidence="1">
    <location>
        <begin position="182"/>
        <end position="192"/>
    </location>
</feature>
<feature type="region of interest" description="Disordered" evidence="1">
    <location>
        <begin position="84"/>
        <end position="198"/>
    </location>
</feature>
<reference evidence="2 3" key="1">
    <citation type="journal article" date="2015" name="Proc. Natl. Acad. Sci. U.S.A.">
        <title>The resurrection genome of Boea hygrometrica: A blueprint for survival of dehydration.</title>
        <authorList>
            <person name="Xiao L."/>
            <person name="Yang G."/>
            <person name="Zhang L."/>
            <person name="Yang X."/>
            <person name="Zhao S."/>
            <person name="Ji Z."/>
            <person name="Zhou Q."/>
            <person name="Hu M."/>
            <person name="Wang Y."/>
            <person name="Chen M."/>
            <person name="Xu Y."/>
            <person name="Jin H."/>
            <person name="Xiao X."/>
            <person name="Hu G."/>
            <person name="Bao F."/>
            <person name="Hu Y."/>
            <person name="Wan P."/>
            <person name="Li L."/>
            <person name="Deng X."/>
            <person name="Kuang T."/>
            <person name="Xiang C."/>
            <person name="Zhu J.K."/>
            <person name="Oliver M.J."/>
            <person name="He Y."/>
        </authorList>
    </citation>
    <scope>NUCLEOTIDE SEQUENCE [LARGE SCALE GENOMIC DNA]</scope>
    <source>
        <strain evidence="3">cv. XS01</strain>
    </source>
</reference>
<evidence type="ECO:0000256" key="1">
    <source>
        <dbReference type="SAM" id="MobiDB-lite"/>
    </source>
</evidence>
<dbReference type="AlphaFoldDB" id="A0A2Z7ATJ4"/>
<gene>
    <name evidence="2" type="ORF">F511_09144</name>
</gene>
<organism evidence="2 3">
    <name type="scientific">Dorcoceras hygrometricum</name>
    <dbReference type="NCBI Taxonomy" id="472368"/>
    <lineage>
        <taxon>Eukaryota</taxon>
        <taxon>Viridiplantae</taxon>
        <taxon>Streptophyta</taxon>
        <taxon>Embryophyta</taxon>
        <taxon>Tracheophyta</taxon>
        <taxon>Spermatophyta</taxon>
        <taxon>Magnoliopsida</taxon>
        <taxon>eudicotyledons</taxon>
        <taxon>Gunneridae</taxon>
        <taxon>Pentapetalae</taxon>
        <taxon>asterids</taxon>
        <taxon>lamiids</taxon>
        <taxon>Lamiales</taxon>
        <taxon>Gesneriaceae</taxon>
        <taxon>Didymocarpoideae</taxon>
        <taxon>Trichosporeae</taxon>
        <taxon>Loxocarpinae</taxon>
        <taxon>Dorcoceras</taxon>
    </lineage>
</organism>
<feature type="compositionally biased region" description="Basic and acidic residues" evidence="1">
    <location>
        <begin position="99"/>
        <end position="173"/>
    </location>
</feature>
<evidence type="ECO:0000313" key="3">
    <source>
        <dbReference type="Proteomes" id="UP000250235"/>
    </source>
</evidence>
<accession>A0A2Z7ATJ4</accession>
<sequence length="354" mass="40610">MTNRFKRYQCSNWKESMVKIESYKLPGIKDTTCSPSTSKTADQLSDDVMSIFVRKFGKYLRRSYNPSSPYNNFHKSDKVNADSNSYNCGRPGNFAADCNRPKKEDRPRDENRTDDRYMRDEKKEDRYKRDNNTDERTVDRSSDISKDRRMRTRGDKRPSHKNDRKVLVSEENNKNWADTDTDSSSNSSSSSDSEQEEVHCLMANQTSDDEDHLKLIPDGVMLPCLTSAEPTKIKFSSAIEIRGVEDGDWYKKNLPSIAPTNKGKKSLVEPDSIQGHPAREQFKLNCGDIDFLLLLRENVITEVNSLFHSFSMRTLNAMRTVKDIMAKVEKMLSWAETDSLETAFIADCSLLPNT</sequence>
<name>A0A2Z7ATJ4_9LAMI</name>
<keyword evidence="3" id="KW-1185">Reference proteome</keyword>
<protein>
    <submittedName>
        <fullName evidence="2">Glycine-rich RNA-binding protein</fullName>
    </submittedName>
</protein>